<reference evidence="1" key="1">
    <citation type="journal article" date="2020" name="mSystems">
        <title>Genome- and Community-Level Interaction Insights into Carbon Utilization and Element Cycling Functions of Hydrothermarchaeota in Hydrothermal Sediment.</title>
        <authorList>
            <person name="Zhou Z."/>
            <person name="Liu Y."/>
            <person name="Xu W."/>
            <person name="Pan J."/>
            <person name="Luo Z.H."/>
            <person name="Li M."/>
        </authorList>
    </citation>
    <scope>NUCLEOTIDE SEQUENCE [LARGE SCALE GENOMIC DNA]</scope>
    <source>
        <strain evidence="1">SpSt-1257</strain>
    </source>
</reference>
<organism evidence="1">
    <name type="scientific">Sulfurihydrogenibium azorense</name>
    <dbReference type="NCBI Taxonomy" id="309806"/>
    <lineage>
        <taxon>Bacteria</taxon>
        <taxon>Pseudomonadati</taxon>
        <taxon>Aquificota</taxon>
        <taxon>Aquificia</taxon>
        <taxon>Aquificales</taxon>
        <taxon>Hydrogenothermaceae</taxon>
        <taxon>Sulfurihydrogenibium</taxon>
    </lineage>
</organism>
<keyword evidence="1" id="KW-0808">Transferase</keyword>
<comment type="caution">
    <text evidence="1">The sequence shown here is derived from an EMBL/GenBank/DDBJ whole genome shotgun (WGS) entry which is preliminary data.</text>
</comment>
<name>A0A831YD01_9AQUI</name>
<gene>
    <name evidence="1" type="ORF">ENO34_00820</name>
</gene>
<keyword evidence="1" id="KW-0418">Kinase</keyword>
<protein>
    <submittedName>
        <fullName evidence="1">dTMP kinase</fullName>
    </submittedName>
</protein>
<dbReference type="GO" id="GO:0016301">
    <property type="term" value="F:kinase activity"/>
    <property type="evidence" value="ECO:0007669"/>
    <property type="project" value="UniProtKB-KW"/>
</dbReference>
<feature type="non-terminal residue" evidence="1">
    <location>
        <position position="1"/>
    </location>
</feature>
<dbReference type="Proteomes" id="UP000885621">
    <property type="component" value="Unassembled WGS sequence"/>
</dbReference>
<evidence type="ECO:0000313" key="1">
    <source>
        <dbReference type="EMBL" id="HEV08925.1"/>
    </source>
</evidence>
<dbReference type="Gene3D" id="3.40.50.300">
    <property type="entry name" value="P-loop containing nucleotide triphosphate hydrolases"/>
    <property type="match status" value="1"/>
</dbReference>
<dbReference type="SUPFAM" id="SSF52540">
    <property type="entry name" value="P-loop containing nucleoside triphosphate hydrolases"/>
    <property type="match status" value="1"/>
</dbReference>
<accession>A0A831YD01</accession>
<dbReference type="AlphaFoldDB" id="A0A831YD01"/>
<sequence>IENESLDFHRKVREGFLIIAEKEKDRFIILDATKSPDDIFQEVLKALKERKVI</sequence>
<proteinExistence type="predicted"/>
<dbReference type="EMBL" id="DSFC01000046">
    <property type="protein sequence ID" value="HEV08925.1"/>
    <property type="molecule type" value="Genomic_DNA"/>
</dbReference>
<dbReference type="InterPro" id="IPR027417">
    <property type="entry name" value="P-loop_NTPase"/>
</dbReference>